<sequence>MGKLFIILNLIIASLGQMAYSSQTIVFIRHGEKPDNDSGQLTCKGLNRSLALPDILINKYGIPQAIYAAAPKQNKLGHSLRALQTISPTAIRLSLPINLKYHAKETKELQKSLLNDKYADSVIFVAWEHDNLVKTAKAIMEQLGGDSEQVPKWKSDDFDSIYVIRIEKTSNSESHVSFVQEQQNLTHLSTICPK</sequence>
<protein>
    <submittedName>
        <fullName evidence="1">Histidine phosphatase family protein</fullName>
    </submittedName>
</protein>
<dbReference type="Proteomes" id="UP000829116">
    <property type="component" value="Chromosome"/>
</dbReference>
<dbReference type="EMBL" id="CP093245">
    <property type="protein sequence ID" value="UNH31789.1"/>
    <property type="molecule type" value="Genomic_DNA"/>
</dbReference>
<organism evidence="1 2">
    <name type="scientific">Moellerella wisconsensis</name>
    <dbReference type="NCBI Taxonomy" id="158849"/>
    <lineage>
        <taxon>Bacteria</taxon>
        <taxon>Pseudomonadati</taxon>
        <taxon>Pseudomonadota</taxon>
        <taxon>Gammaproteobacteria</taxon>
        <taxon>Enterobacterales</taxon>
        <taxon>Morganellaceae</taxon>
        <taxon>Moellerella</taxon>
    </lineage>
</organism>
<dbReference type="RefSeq" id="WP_241541051.1">
    <property type="nucleotide sequence ID" value="NZ_CAWQWH010000001.1"/>
</dbReference>
<reference evidence="1" key="1">
    <citation type="submission" date="2022-03" db="EMBL/GenBank/DDBJ databases">
        <title>ESBL-producing Moellerella wisconsensis and Escherichia marmotae isolated from wild game meat.</title>
        <authorList>
            <person name="Biggel M."/>
        </authorList>
    </citation>
    <scope>NUCLEOTIDE SEQUENCE</scope>
    <source>
        <strain evidence="1">W51</strain>
    </source>
</reference>
<dbReference type="AlphaFoldDB" id="A0A9Q8V4Y9"/>
<gene>
    <name evidence="1" type="ORF">MNY72_05700</name>
</gene>
<accession>A0A9Q8V4Y9</accession>
<dbReference type="CDD" id="cd07040">
    <property type="entry name" value="HP"/>
    <property type="match status" value="1"/>
</dbReference>
<evidence type="ECO:0000313" key="2">
    <source>
        <dbReference type="Proteomes" id="UP000829116"/>
    </source>
</evidence>
<name>A0A9Q8V4Y9_9GAMM</name>
<evidence type="ECO:0000313" key="1">
    <source>
        <dbReference type="EMBL" id="UNH31789.1"/>
    </source>
</evidence>
<proteinExistence type="predicted"/>